<protein>
    <submittedName>
        <fullName evidence="1">Uncharacterized protein</fullName>
    </submittedName>
</protein>
<proteinExistence type="predicted"/>
<organism evidence="1 2">
    <name type="scientific">Candidatus Terrybacteria bacterium RIFCSPHIGHO2_01_FULL_43_35</name>
    <dbReference type="NCBI Taxonomy" id="1802361"/>
    <lineage>
        <taxon>Bacteria</taxon>
        <taxon>Candidatus Terryibacteriota</taxon>
    </lineage>
</organism>
<comment type="caution">
    <text evidence="1">The sequence shown here is derived from an EMBL/GenBank/DDBJ whole genome shotgun (WGS) entry which is preliminary data.</text>
</comment>
<sequence length="131" mass="15378">MKIKGGVVSKIKMRHHVVPSSRGGPNEEWNLYFFHKGIEIHIERHKAYHFLFENHLPSEAITDVQNKYSNKDGSLNKRRVSGNNLKAWVTVFGENADPKEAIDFIEREFLPIEQKWEPKGKEVRKNRGKRR</sequence>
<accession>A0A1G2PDG8</accession>
<reference evidence="1 2" key="1">
    <citation type="journal article" date="2016" name="Nat. Commun.">
        <title>Thousands of microbial genomes shed light on interconnected biogeochemical processes in an aquifer system.</title>
        <authorList>
            <person name="Anantharaman K."/>
            <person name="Brown C.T."/>
            <person name="Hug L.A."/>
            <person name="Sharon I."/>
            <person name="Castelle C.J."/>
            <person name="Probst A.J."/>
            <person name="Thomas B.C."/>
            <person name="Singh A."/>
            <person name="Wilkins M.J."/>
            <person name="Karaoz U."/>
            <person name="Brodie E.L."/>
            <person name="Williams K.H."/>
            <person name="Hubbard S.S."/>
            <person name="Banfield J.F."/>
        </authorList>
    </citation>
    <scope>NUCLEOTIDE SEQUENCE [LARGE SCALE GENOMIC DNA]</scope>
</reference>
<name>A0A1G2PDG8_9BACT</name>
<evidence type="ECO:0000313" key="2">
    <source>
        <dbReference type="Proteomes" id="UP000178869"/>
    </source>
</evidence>
<dbReference type="Proteomes" id="UP000178869">
    <property type="component" value="Unassembled WGS sequence"/>
</dbReference>
<dbReference type="AlphaFoldDB" id="A0A1G2PDG8"/>
<evidence type="ECO:0000313" key="1">
    <source>
        <dbReference type="EMBL" id="OHA46386.1"/>
    </source>
</evidence>
<gene>
    <name evidence="1" type="ORF">A2828_00355</name>
</gene>
<dbReference type="EMBL" id="MHSR01000016">
    <property type="protein sequence ID" value="OHA46386.1"/>
    <property type="molecule type" value="Genomic_DNA"/>
</dbReference>